<feature type="domain" description="DEP" evidence="2">
    <location>
        <begin position="1638"/>
        <end position="1715"/>
    </location>
</feature>
<dbReference type="SUPFAM" id="SSF46785">
    <property type="entry name" value="Winged helix' DNA-binding domain"/>
    <property type="match status" value="1"/>
</dbReference>
<dbReference type="GO" id="GO:0005765">
    <property type="term" value="C:lysosomal membrane"/>
    <property type="evidence" value="ECO:0007669"/>
    <property type="project" value="TreeGrafter"/>
</dbReference>
<sequence length="2233" mass="245347">MIRDVHGAGLSSDLPVMFHDRVNRDHSGRLYEDFYKVSVQNERFTTEEWKRVLTQLKLEFRTFQQDLHTHFVDKYSSPEAARPPKIYVSRANNGNFLEAINMALNFYSGYNVDRNFDRTGKLSFFLSPGTGCFMVERQLSEMTKQRILDLGVGIDLICFGQQPFHAVPMFQLVSPNQSEAQNDFFVPYWINCSFFRSAHELRQIEFGLPVFRSRIIPISKDGNICCLPPTQTQRQPFVHRISSPQRSTSTPFNKGTRSRTRVLRIFYPLHKEPKSSSNDFPNTSDDTIDQPSPGFLSSGSQAAHSPTSTLSHSSAHAFGADSKRSVNPILTAISTAGAVARARLDARRSSHGSESDYSPVRRGAEWNKETGAKFPSSLTRADFGGREMGTSEGKSAVHMMPARVMRVGSLSSSLNANRRGQPPLVNLEQAVCLNEMAARQRSDSLNSTGNETLSNASSLDDRTTHRAARFHPRPEVGPWGLPRPLSYSGCGPDQITRVQTPLYVPLQTNVATPATTTSGTPFGLSQKRFPISNSATCGLSRTISRVRTNSTLCPTLNPRNPFEIKLDKVTNVRSAGKGRWDLVRPRDERGLPLPPHRDLFALCTLECLSLNTQVVNLSQVWAAYFVFLRSKLKQCAPGGPDQFFPSTSTATASTVSAVTNTATNTAATTLNYFPGLFEDGRKAATISKGHISRIAVSWLPAEMASSGAPRKRSECMLTECTKSVQTTLRPADPTLPQTLNSYARRELGPPVSTVNETVLHSSTASSSNCSSGASQLLHAVRHAARNAFNCEQSNFFTVDHSLAEQRLTILKNTLRLIGIDWKSLSTPASLPIPVDFLPDAQTLKHDCYTLHEYRVVPYGYSPEEWESRHNFEKEPGQIYLRRPMTVREVFHEMVLQRLSHGFQLCQEPPVSNQSVVNTSGDHSSTILSSPGPAVTSFSPPRFAKPVGKPTPFRSSVWPASSTDQRSSTTNTDNTQLTRRMAGSHLTIGTSATAVSSNAPTQSRLAARSRHINSRGAPDTSNMSALGTKTAVGIGSCLINQRNGSSVTGGLCRSLGVGLTLSQPVRATAVGARSLTAKGKRSESPAPGSDQPPNFGHFGKSSPTVIRLCMGRLFHSISLEEDSITLTNYRLRQDEERIQMEYKYSLRVPDAERFLQLRTVFLNEGTTMLNWSYLDNYLCTRGVSDSFVLLPSLKFWRARFMVLPVYTNETKRLADLIKERMSTGGPRVLCDVYETDYRAMDPVKMCEKFTHFIESINRVRRLNPTARKLLQQTSPRSPLFSSHPVPFTGGASPRHSLSSEPGLVFHFPADGPPYCVSQTSTGTGADSVESFAWTTSVADRRSCKQYTTTKCARGVVGTELASSSSMIRSNLFQRRSISCLLAPRQHSQLDRDRRSQKRCSLATVTDARAAAFNKLLPPETWTAATSRPHRPTPSNVGHAVPSSCESLGPTNVAQSSHTTDSTSRKQMPLDKAEQTFRSRELSGSGMHAAQSMIATGGLGCTSMSGGLNTTTISTTSLNSVATIASSGSKPPVALSNLIGTTTPTVTPTVTHSRPMDSGIFPSPMQNAETQSATGLPVEEVAVAAVSSSAALGDTSLQPGTTVLSTTSTTTTNTVQTMFTSTPISSSAPTYQVVSLMIDPDAGLPFIATASTSIFPERTFFAFDAVMWTIRTLSDMDSVNQAVNYLQTLVDTGWICHTSGNTSHPFIFGSYFYTLLAPDLKAYGVQGHGTSQDVLCSGTVSDGGEWTASSSSIVSTSSNYQPAGSGNLTCNMTTNSSHSAVNLMNMTPVCDRLSDSVLQNGPGAWTTGPQPIPFPESFVPRATPGPNGSIIDFETEWLEIAFAQNALGNEYRPGFTSRIPPSGADKKIDRTTEFLSTVSHGSSGADRTGVQDDDSALRKSCICDLDDATVGDRTEWTHCVYDANYHPLCAFTLELQWLVASGSRLAELVCQWHHRARNNLHFFPVPCSPFEFPSLRSHSNPLRHPVFVPCRLDRLASAFDIAQRDHQYRTDMTVPKTPILDVTYVANQLFRDFPEENRLHMVRLFQDHLLHRFGFLPSAYDSCQVPPITARYDLLEKPTLSKRWTYVHCSGGMFVMIPTYGIKGAVSTGAIHTHPSRTTSPNPNYTIRIETSTDETPTRLCHSRQLPQTWSKDTLVPETTGYTNEILKDQTEFGYFWAWNHMLPRRTRGYLTSDESFQDAMLADFRVFVGAEDDRLLAALTGFLSSVTNQQADIV</sequence>
<dbReference type="InterPro" id="IPR027244">
    <property type="entry name" value="IML1"/>
</dbReference>
<dbReference type="PANTHER" id="PTHR13179:SF8">
    <property type="entry name" value="GATOR COMPLEX PROTEIN DEPDC5"/>
    <property type="match status" value="1"/>
</dbReference>
<feature type="region of interest" description="Disordered" evidence="1">
    <location>
        <begin position="347"/>
        <end position="393"/>
    </location>
</feature>
<feature type="compositionally biased region" description="Basic and acidic residues" evidence="1">
    <location>
        <begin position="362"/>
        <end position="371"/>
    </location>
</feature>
<feature type="region of interest" description="Disordered" evidence="1">
    <location>
        <begin position="1071"/>
        <end position="1096"/>
    </location>
</feature>
<dbReference type="InterPro" id="IPR000591">
    <property type="entry name" value="DEP_dom"/>
</dbReference>
<feature type="region of interest" description="Disordered" evidence="1">
    <location>
        <begin position="913"/>
        <end position="973"/>
    </location>
</feature>
<dbReference type="SMART" id="SM00049">
    <property type="entry name" value="DEP"/>
    <property type="match status" value="1"/>
</dbReference>
<feature type="compositionally biased region" description="Polar residues" evidence="1">
    <location>
        <begin position="443"/>
        <end position="458"/>
    </location>
</feature>
<feature type="compositionally biased region" description="Polar residues" evidence="1">
    <location>
        <begin position="957"/>
        <end position="973"/>
    </location>
</feature>
<accession>A0A4E0S1W2</accession>
<name>A0A4E0S1W2_FASHE</name>
<evidence type="ECO:0000313" key="3">
    <source>
        <dbReference type="EMBL" id="THD25170.1"/>
    </source>
</evidence>
<feature type="compositionally biased region" description="Polar residues" evidence="1">
    <location>
        <begin position="242"/>
        <end position="255"/>
    </location>
</feature>
<dbReference type="PROSITE" id="PS50186">
    <property type="entry name" value="DEP"/>
    <property type="match status" value="1"/>
</dbReference>
<feature type="compositionally biased region" description="Basic and acidic residues" evidence="1">
    <location>
        <begin position="1466"/>
        <end position="1479"/>
    </location>
</feature>
<dbReference type="GO" id="GO:0010508">
    <property type="term" value="P:positive regulation of autophagy"/>
    <property type="evidence" value="ECO:0007669"/>
    <property type="project" value="TreeGrafter"/>
</dbReference>
<dbReference type="PANTHER" id="PTHR13179">
    <property type="entry name" value="DEP DOMAIN CONTAINING PROTEIN 5"/>
    <property type="match status" value="1"/>
</dbReference>
<dbReference type="GO" id="GO:1904262">
    <property type="term" value="P:negative regulation of TORC1 signaling"/>
    <property type="evidence" value="ECO:0007669"/>
    <property type="project" value="TreeGrafter"/>
</dbReference>
<dbReference type="Pfam" id="PF19418">
    <property type="entry name" value="DEPDC5_CTD"/>
    <property type="match status" value="2"/>
</dbReference>
<dbReference type="GO" id="GO:1990130">
    <property type="term" value="C:GATOR1 complex"/>
    <property type="evidence" value="ECO:0007669"/>
    <property type="project" value="TreeGrafter"/>
</dbReference>
<evidence type="ECO:0000256" key="1">
    <source>
        <dbReference type="SAM" id="MobiDB-lite"/>
    </source>
</evidence>
<feature type="region of interest" description="Disordered" evidence="1">
    <location>
        <begin position="236"/>
        <end position="257"/>
    </location>
</feature>
<dbReference type="Pfam" id="PF12257">
    <property type="entry name" value="IML1"/>
    <property type="match status" value="1"/>
</dbReference>
<dbReference type="Proteomes" id="UP000230066">
    <property type="component" value="Unassembled WGS sequence"/>
</dbReference>
<comment type="caution">
    <text evidence="3">The sequence shown here is derived from an EMBL/GenBank/DDBJ whole genome shotgun (WGS) entry which is preliminary data.</text>
</comment>
<dbReference type="GO" id="GO:0034198">
    <property type="term" value="P:cellular response to amino acid starvation"/>
    <property type="evidence" value="ECO:0007669"/>
    <property type="project" value="TreeGrafter"/>
</dbReference>
<dbReference type="InterPro" id="IPR045838">
    <property type="entry name" value="DEPDC5_CTD"/>
</dbReference>
<gene>
    <name evidence="3" type="ORF">D915_004110</name>
</gene>
<proteinExistence type="predicted"/>
<evidence type="ECO:0000259" key="2">
    <source>
        <dbReference type="PROSITE" id="PS50186"/>
    </source>
</evidence>
<dbReference type="Gene3D" id="1.10.10.10">
    <property type="entry name" value="Winged helix-like DNA-binding domain superfamily/Winged helix DNA-binding domain"/>
    <property type="match status" value="1"/>
</dbReference>
<evidence type="ECO:0000313" key="4">
    <source>
        <dbReference type="Proteomes" id="UP000230066"/>
    </source>
</evidence>
<reference evidence="3" key="1">
    <citation type="submission" date="2019-03" db="EMBL/GenBank/DDBJ databases">
        <title>Improved annotation for the trematode Fasciola hepatica.</title>
        <authorList>
            <person name="Choi Y.-J."/>
            <person name="Martin J."/>
            <person name="Mitreva M."/>
        </authorList>
    </citation>
    <scope>NUCLEOTIDE SEQUENCE [LARGE SCALE GENOMIC DNA]</scope>
</reference>
<dbReference type="InterPro" id="IPR036390">
    <property type="entry name" value="WH_DNA-bd_sf"/>
</dbReference>
<feature type="compositionally biased region" description="Polar residues" evidence="1">
    <location>
        <begin position="913"/>
        <end position="928"/>
    </location>
</feature>
<dbReference type="GO" id="GO:0035556">
    <property type="term" value="P:intracellular signal transduction"/>
    <property type="evidence" value="ECO:0007669"/>
    <property type="project" value="InterPro"/>
</dbReference>
<feature type="compositionally biased region" description="Polar residues" evidence="1">
    <location>
        <begin position="275"/>
        <end position="285"/>
    </location>
</feature>
<protein>
    <submittedName>
        <fullName evidence="3">DEP domain-containing protein</fullName>
    </submittedName>
</protein>
<feature type="compositionally biased region" description="Polar residues" evidence="1">
    <location>
        <begin position="1442"/>
        <end position="1464"/>
    </location>
</feature>
<feature type="compositionally biased region" description="Polar residues" evidence="1">
    <location>
        <begin position="295"/>
        <end position="314"/>
    </location>
</feature>
<dbReference type="InterPro" id="IPR048255">
    <property type="entry name" value="IML1_N"/>
</dbReference>
<feature type="region of interest" description="Disordered" evidence="1">
    <location>
        <begin position="1419"/>
        <end position="1479"/>
    </location>
</feature>
<organism evidence="3 4">
    <name type="scientific">Fasciola hepatica</name>
    <name type="common">Liver fluke</name>
    <dbReference type="NCBI Taxonomy" id="6192"/>
    <lineage>
        <taxon>Eukaryota</taxon>
        <taxon>Metazoa</taxon>
        <taxon>Spiralia</taxon>
        <taxon>Lophotrochozoa</taxon>
        <taxon>Platyhelminthes</taxon>
        <taxon>Trematoda</taxon>
        <taxon>Digenea</taxon>
        <taxon>Plagiorchiida</taxon>
        <taxon>Echinostomata</taxon>
        <taxon>Echinostomatoidea</taxon>
        <taxon>Fasciolidae</taxon>
        <taxon>Fasciola</taxon>
    </lineage>
</organism>
<feature type="region of interest" description="Disordered" evidence="1">
    <location>
        <begin position="441"/>
        <end position="464"/>
    </location>
</feature>
<dbReference type="InterPro" id="IPR036388">
    <property type="entry name" value="WH-like_DNA-bd_sf"/>
</dbReference>
<dbReference type="EMBL" id="JXXN02001258">
    <property type="protein sequence ID" value="THD25170.1"/>
    <property type="molecule type" value="Genomic_DNA"/>
</dbReference>
<dbReference type="GO" id="GO:0005096">
    <property type="term" value="F:GTPase activator activity"/>
    <property type="evidence" value="ECO:0007669"/>
    <property type="project" value="InterPro"/>
</dbReference>
<keyword evidence="4" id="KW-1185">Reference proteome</keyword>
<feature type="region of interest" description="Disordered" evidence="1">
    <location>
        <begin position="272"/>
        <end position="316"/>
    </location>
</feature>